<keyword evidence="3" id="KW-1185">Reference proteome</keyword>
<organism evidence="2 3">
    <name type="scientific">Snodgrassella communis</name>
    <dbReference type="NCBI Taxonomy" id="2946699"/>
    <lineage>
        <taxon>Bacteria</taxon>
        <taxon>Pseudomonadati</taxon>
        <taxon>Pseudomonadota</taxon>
        <taxon>Betaproteobacteria</taxon>
        <taxon>Neisseriales</taxon>
        <taxon>Neisseriaceae</taxon>
        <taxon>Snodgrassella</taxon>
    </lineage>
</organism>
<reference evidence="2 3" key="1">
    <citation type="submission" date="2014-03" db="EMBL/GenBank/DDBJ databases">
        <title>The genomes of two eusocial bee gut symbionts.</title>
        <authorList>
            <person name="Kwong W.K."/>
            <person name="Engel P."/>
            <person name="Koch H."/>
            <person name="Moran N.A."/>
        </authorList>
    </citation>
    <scope>NUCLEOTIDE SEQUENCE [LARGE SCALE GENOMIC DNA]</scope>
    <source>
        <strain evidence="3">wkB29</strain>
    </source>
</reference>
<sequence>MFPEYRELISKLKAENNHFANLFEEHNRLDDKITGLTNNPVTSGLDNLDELKREKLRLKDEIYAMLREADGKA</sequence>
<dbReference type="InterPro" id="IPR007420">
    <property type="entry name" value="DUF465"/>
</dbReference>
<keyword evidence="1" id="KW-0175">Coiled coil</keyword>
<comment type="caution">
    <text evidence="2">The sequence shown here is derived from an EMBL/GenBank/DDBJ whole genome shotgun (WGS) entry which is preliminary data.</text>
</comment>
<dbReference type="EMBL" id="JFZV01000002">
    <property type="protein sequence ID" value="KDN15568.1"/>
    <property type="molecule type" value="Genomic_DNA"/>
</dbReference>
<dbReference type="GeneID" id="75156341"/>
<dbReference type="eggNOG" id="COG2841">
    <property type="taxonomic scope" value="Bacteria"/>
</dbReference>
<dbReference type="Proteomes" id="UP000027170">
    <property type="component" value="Unassembled WGS sequence"/>
</dbReference>
<proteinExistence type="predicted"/>
<dbReference type="InterPro" id="IPR038444">
    <property type="entry name" value="DUF465_sf"/>
</dbReference>
<dbReference type="Gene3D" id="6.10.280.50">
    <property type="match status" value="1"/>
</dbReference>
<name>A0A066TBG2_9NEIS</name>
<dbReference type="AlphaFoldDB" id="A0A066TBG2"/>
<accession>A0A066TBG2</accession>
<dbReference type="RefSeq" id="WP_037406160.1">
    <property type="nucleotide sequence ID" value="NZ_CAJZCB010000001.1"/>
</dbReference>
<evidence type="ECO:0008006" key="4">
    <source>
        <dbReference type="Google" id="ProtNLM"/>
    </source>
</evidence>
<gene>
    <name evidence="2" type="ORF">SALWKB29_0672</name>
</gene>
<evidence type="ECO:0000313" key="3">
    <source>
        <dbReference type="Proteomes" id="UP000027170"/>
    </source>
</evidence>
<protein>
    <recommendedName>
        <fullName evidence="4">DUF465 domain-containing protein</fullName>
    </recommendedName>
</protein>
<feature type="coiled-coil region" evidence="1">
    <location>
        <begin position="41"/>
        <end position="68"/>
    </location>
</feature>
<evidence type="ECO:0000256" key="1">
    <source>
        <dbReference type="SAM" id="Coils"/>
    </source>
</evidence>
<dbReference type="OrthoDB" id="5616367at2"/>
<evidence type="ECO:0000313" key="2">
    <source>
        <dbReference type="EMBL" id="KDN15568.1"/>
    </source>
</evidence>
<dbReference type="Pfam" id="PF04325">
    <property type="entry name" value="DUF465"/>
    <property type="match status" value="1"/>
</dbReference>